<proteinExistence type="predicted"/>
<protein>
    <recommendedName>
        <fullName evidence="3">Nucleoside phosphorylase domain-containing protein</fullName>
    </recommendedName>
</protein>
<comment type="caution">
    <text evidence="1">The sequence shown here is derived from an EMBL/GenBank/DDBJ whole genome shotgun (WGS) entry which is preliminary data.</text>
</comment>
<dbReference type="PANTHER" id="PTHR46832">
    <property type="entry name" value="5'-METHYLTHIOADENOSINE/S-ADENOSYLHOMOCYSTEINE NUCLEOSIDASE"/>
    <property type="match status" value="1"/>
</dbReference>
<evidence type="ECO:0008006" key="3">
    <source>
        <dbReference type="Google" id="ProtNLM"/>
    </source>
</evidence>
<evidence type="ECO:0000313" key="2">
    <source>
        <dbReference type="Proteomes" id="UP000695562"/>
    </source>
</evidence>
<keyword evidence="2" id="KW-1185">Reference proteome</keyword>
<dbReference type="GO" id="GO:0019284">
    <property type="term" value="P:L-methionine salvage from S-adenosylmethionine"/>
    <property type="evidence" value="ECO:0007669"/>
    <property type="project" value="TreeGrafter"/>
</dbReference>
<evidence type="ECO:0000313" key="1">
    <source>
        <dbReference type="EMBL" id="KAF2077629.1"/>
    </source>
</evidence>
<dbReference type="AlphaFoldDB" id="A0A8J4Q2H0"/>
<name>A0A8J4Q2H0_9MYCE</name>
<dbReference type="InterPro" id="IPR035994">
    <property type="entry name" value="Nucleoside_phosphorylase_sf"/>
</dbReference>
<reference evidence="1" key="1">
    <citation type="submission" date="2020-01" db="EMBL/GenBank/DDBJ databases">
        <title>Development of genomics and gene disruption for Polysphondylium violaceum indicates a role for the polyketide synthase stlB in stalk morphogenesis.</title>
        <authorList>
            <person name="Narita B."/>
            <person name="Kawabe Y."/>
            <person name="Kin K."/>
            <person name="Saito T."/>
            <person name="Gibbs R."/>
            <person name="Kuspa A."/>
            <person name="Muzny D."/>
            <person name="Queller D."/>
            <person name="Richards S."/>
            <person name="Strassman J."/>
            <person name="Sucgang R."/>
            <person name="Worley K."/>
            <person name="Schaap P."/>
        </authorList>
    </citation>
    <scope>NUCLEOTIDE SEQUENCE</scope>
    <source>
        <strain evidence="1">QSvi11</strain>
    </source>
</reference>
<dbReference type="GO" id="GO:0008782">
    <property type="term" value="F:adenosylhomocysteine nucleosidase activity"/>
    <property type="evidence" value="ECO:0007669"/>
    <property type="project" value="TreeGrafter"/>
</dbReference>
<dbReference type="GO" id="GO:0009116">
    <property type="term" value="P:nucleoside metabolic process"/>
    <property type="evidence" value="ECO:0007669"/>
    <property type="project" value="InterPro"/>
</dbReference>
<gene>
    <name evidence="1" type="ORF">CYY_001092</name>
</gene>
<sequence length="722" mass="81000">MVNVCLITSLIEDAADAKSVFEEDGFTFDQVDESAKQFSFWEGKKDSISLFLVYAQGQGNNGTIQIADQIFDYLLKARKIGVIDMAFMTGVISGKSGSTHLGDILVSSSTFDCTEGINENDGNFVAPNQYGPRPSFLNLIQMQMYDAKDYYLKKFPGQNETYARKWVQRLHYELFSSDATKEDSDWLKDQGITNFKQIFKNKSIEEKNIPYKLIVKNLLESKDLEYRGNDLYVSDNLKTEIERELTLDEYPSESDSEPIPPQVFFKPWVCVPTQGNKAATFKFINEKIEASAIGIDMESAAFYRTASLANIASLCVKGVVDYGEAEDSDKNMVSYGRKISASYVLSIIKKNIGFSDKKTTSTENYWVICPDEYSQQVKNVYQENGVAFGAIKSIGNNSFAYIEGEYDLIKGKKIKVYLSFVKGNMDTLLHANSGFKEFQPSLTIMVGTCSGNRTSDTPPNTYDLIVATRSFNYTTGINTNDGFNPNNVQYYDPIHSLVDNMKLSLKGIPFDLPKDNALYQQEWLLKVIVEFEKENSTWLKEQGFDTSKSLFENKNPRVQKCFRERIDQGLINSSSPKAYREANGNLKPTDAGKTLANTWDEVYDKTSGNSKVIYGRYASGTAIERRDSQKAVSSTATISVSKIYELIKGRDCQVIGIDQESSSFYQAAIPNNRNALTMKTVTDFADSENPTSETVKVGNIIAAKHSFNAFLAFFDPQAQDSM</sequence>
<dbReference type="GO" id="GO:0008930">
    <property type="term" value="F:methylthioadenosine nucleosidase activity"/>
    <property type="evidence" value="ECO:0007669"/>
    <property type="project" value="TreeGrafter"/>
</dbReference>
<accession>A0A8J4Q2H0</accession>
<organism evidence="1 2">
    <name type="scientific">Polysphondylium violaceum</name>
    <dbReference type="NCBI Taxonomy" id="133409"/>
    <lineage>
        <taxon>Eukaryota</taxon>
        <taxon>Amoebozoa</taxon>
        <taxon>Evosea</taxon>
        <taxon>Eumycetozoa</taxon>
        <taxon>Dictyostelia</taxon>
        <taxon>Dictyosteliales</taxon>
        <taxon>Dictyosteliaceae</taxon>
        <taxon>Polysphondylium</taxon>
    </lineage>
</organism>
<dbReference type="PANTHER" id="PTHR46832:SF1">
    <property type="entry name" value="5'-METHYLTHIOADENOSINE_S-ADENOSYLHOMOCYSTEINE NUCLEOSIDASE"/>
    <property type="match status" value="1"/>
</dbReference>
<dbReference type="SUPFAM" id="SSF53167">
    <property type="entry name" value="Purine and uridine phosphorylases"/>
    <property type="match status" value="2"/>
</dbReference>
<dbReference type="Proteomes" id="UP000695562">
    <property type="component" value="Unassembled WGS sequence"/>
</dbReference>
<dbReference type="GO" id="GO:0005829">
    <property type="term" value="C:cytosol"/>
    <property type="evidence" value="ECO:0007669"/>
    <property type="project" value="TreeGrafter"/>
</dbReference>
<dbReference type="EMBL" id="AJWJ01000024">
    <property type="protein sequence ID" value="KAF2077629.1"/>
    <property type="molecule type" value="Genomic_DNA"/>
</dbReference>
<dbReference type="Gene3D" id="3.40.50.1580">
    <property type="entry name" value="Nucleoside phosphorylase domain"/>
    <property type="match status" value="2"/>
</dbReference>